<dbReference type="InterPro" id="IPR001853">
    <property type="entry name" value="DSBA-like_thioredoxin_dom"/>
</dbReference>
<dbReference type="Gene3D" id="3.40.30.10">
    <property type="entry name" value="Glutaredoxin"/>
    <property type="match status" value="1"/>
</dbReference>
<gene>
    <name evidence="2" type="ORF">JMJ35_001530</name>
</gene>
<sequence>MVYESQISFTLDTICPWTYLAKKRMDMALEKFRSSPAADDVNFTVKFFPYQLYPEASKEGEDKYEWYKNSKYGGSDEQMKKYTIVMAAYGVSAGIDFKFGGKVANTMDAHRLIQHYQEEIGPETANKIVNSLYAQYFENERHPSAPDTLLRAALDAGVDRSKAEAFIGDEYEGLPETKMLIREQAGNGVDSVPYVVLEGKRRDFTLVGAKDFDEYLKDFEKLAKESK</sequence>
<evidence type="ECO:0000259" key="1">
    <source>
        <dbReference type="Pfam" id="PF01323"/>
    </source>
</evidence>
<dbReference type="AlphaFoldDB" id="A0AA39R8N2"/>
<evidence type="ECO:0000313" key="2">
    <source>
        <dbReference type="EMBL" id="KAK0515496.1"/>
    </source>
</evidence>
<dbReference type="GO" id="GO:0016491">
    <property type="term" value="F:oxidoreductase activity"/>
    <property type="evidence" value="ECO:0007669"/>
    <property type="project" value="InterPro"/>
</dbReference>
<dbReference type="InterPro" id="IPR036249">
    <property type="entry name" value="Thioredoxin-like_sf"/>
</dbReference>
<keyword evidence="3" id="KW-1185">Reference proteome</keyword>
<reference evidence="2" key="1">
    <citation type="submission" date="2023-03" db="EMBL/GenBank/DDBJ databases">
        <title>Complete genome of Cladonia borealis.</title>
        <authorList>
            <person name="Park H."/>
        </authorList>
    </citation>
    <scope>NUCLEOTIDE SEQUENCE</scope>
    <source>
        <strain evidence="2">ANT050790</strain>
    </source>
</reference>
<comment type="caution">
    <text evidence="2">The sequence shown here is derived from an EMBL/GenBank/DDBJ whole genome shotgun (WGS) entry which is preliminary data.</text>
</comment>
<evidence type="ECO:0000313" key="3">
    <source>
        <dbReference type="Proteomes" id="UP001166286"/>
    </source>
</evidence>
<feature type="domain" description="DSBA-like thioredoxin" evidence="1">
    <location>
        <begin position="7"/>
        <end position="217"/>
    </location>
</feature>
<organism evidence="2 3">
    <name type="scientific">Cladonia borealis</name>
    <dbReference type="NCBI Taxonomy" id="184061"/>
    <lineage>
        <taxon>Eukaryota</taxon>
        <taxon>Fungi</taxon>
        <taxon>Dikarya</taxon>
        <taxon>Ascomycota</taxon>
        <taxon>Pezizomycotina</taxon>
        <taxon>Lecanoromycetes</taxon>
        <taxon>OSLEUM clade</taxon>
        <taxon>Lecanoromycetidae</taxon>
        <taxon>Lecanorales</taxon>
        <taxon>Lecanorineae</taxon>
        <taxon>Cladoniaceae</taxon>
        <taxon>Cladonia</taxon>
    </lineage>
</organism>
<dbReference type="Proteomes" id="UP001166286">
    <property type="component" value="Unassembled WGS sequence"/>
</dbReference>
<name>A0AA39R8N2_9LECA</name>
<proteinExistence type="predicted"/>
<dbReference type="Pfam" id="PF01323">
    <property type="entry name" value="DSBA"/>
    <property type="match status" value="1"/>
</dbReference>
<dbReference type="PANTHER" id="PTHR13887">
    <property type="entry name" value="GLUTATHIONE S-TRANSFERASE KAPPA"/>
    <property type="match status" value="1"/>
</dbReference>
<dbReference type="PANTHER" id="PTHR13887:SF52">
    <property type="entry name" value="DSBA-LIKE THIOREDOXIN DOMAIN-CONTAINING PROTEIN"/>
    <property type="match status" value="1"/>
</dbReference>
<dbReference type="SUPFAM" id="SSF52833">
    <property type="entry name" value="Thioredoxin-like"/>
    <property type="match status" value="1"/>
</dbReference>
<accession>A0AA39R8N2</accession>
<dbReference type="EMBL" id="JAFEKC020000003">
    <property type="protein sequence ID" value="KAK0515496.1"/>
    <property type="molecule type" value="Genomic_DNA"/>
</dbReference>
<protein>
    <recommendedName>
        <fullName evidence="1">DSBA-like thioredoxin domain-containing protein</fullName>
    </recommendedName>
</protein>